<dbReference type="EMBL" id="KZ107840">
    <property type="protein sequence ID" value="OSS51967.1"/>
    <property type="molecule type" value="Genomic_DNA"/>
</dbReference>
<gene>
    <name evidence="1" type="ORF">B5807_03778</name>
</gene>
<dbReference type="AlphaFoldDB" id="A0A1Y2M900"/>
<protein>
    <recommendedName>
        <fullName evidence="3">Transcription factor domain-containing protein</fullName>
    </recommendedName>
</protein>
<evidence type="ECO:0000313" key="2">
    <source>
        <dbReference type="Proteomes" id="UP000193240"/>
    </source>
</evidence>
<dbReference type="Proteomes" id="UP000193240">
    <property type="component" value="Unassembled WGS sequence"/>
</dbReference>
<dbReference type="InParanoid" id="A0A1Y2M900"/>
<accession>A0A1Y2M900</accession>
<organism evidence="1 2">
    <name type="scientific">Epicoccum nigrum</name>
    <name type="common">Soil fungus</name>
    <name type="synonym">Epicoccum purpurascens</name>
    <dbReference type="NCBI Taxonomy" id="105696"/>
    <lineage>
        <taxon>Eukaryota</taxon>
        <taxon>Fungi</taxon>
        <taxon>Dikarya</taxon>
        <taxon>Ascomycota</taxon>
        <taxon>Pezizomycotina</taxon>
        <taxon>Dothideomycetes</taxon>
        <taxon>Pleosporomycetidae</taxon>
        <taxon>Pleosporales</taxon>
        <taxon>Pleosporineae</taxon>
        <taxon>Didymellaceae</taxon>
        <taxon>Epicoccum</taxon>
    </lineage>
</organism>
<keyword evidence="2" id="KW-1185">Reference proteome</keyword>
<evidence type="ECO:0008006" key="3">
    <source>
        <dbReference type="Google" id="ProtNLM"/>
    </source>
</evidence>
<evidence type="ECO:0000313" key="1">
    <source>
        <dbReference type="EMBL" id="OSS51967.1"/>
    </source>
</evidence>
<reference evidence="1 2" key="1">
    <citation type="journal article" date="2017" name="Genome Announc.">
        <title>Genome sequence of the saprophytic ascomycete Epicoccum nigrum ICMP 19927 strain isolated from New Zealand.</title>
        <authorList>
            <person name="Fokin M."/>
            <person name="Fleetwood D."/>
            <person name="Weir B.S."/>
            <person name="Villas-Boas S.G."/>
        </authorList>
    </citation>
    <scope>NUCLEOTIDE SEQUENCE [LARGE SCALE GENOMIC DNA]</scope>
    <source>
        <strain evidence="1 2">ICMP 19927</strain>
    </source>
</reference>
<dbReference type="OMA" id="REPHESL"/>
<proteinExistence type="predicted"/>
<name>A0A1Y2M900_EPING</name>
<dbReference type="STRING" id="105696.A0A1Y2M900"/>
<sequence length="495" mass="54855">MLYAAMIAIDLYYSNIAAKRQKARELHKVCIKLLNQREQMSLVGCDRLCDLQAMFLVEVFAQYCAQRCFKTLSPRFDSMLEKLLSIRGVSPAVIYNVPSPSSMPEDSIEDCWVQWAKASARQHLLLSCFILEAQQYTLLARDRESTLQTMSDSLPFPINESWWGAETASEWSLIAQDQRGMPTTTCEALQPQLRGRYDTFQSAVLIAAQYGNSNSFGFNSGMAIEGLLSNSWTIQLQLLTTKLAQLLPMRALLAVSGETWIFGTKLTSEDECSALRSSLRTWLDQLWSCSDDSDENSAAEALHISISILELSLEADTRLSLGLGNELGVFFAALVLWAATAAAHSRSCVPKIPFGPLLPPHRNTSTTSQPVDSSYTATLTTYHQSVHGLMGLEGTLCAPFHRRGSVPYQEIISNTTRFLQNAAEDIATFNLTACDIGSTSVLLWAKIHLRGSFRNGQQPTNTSADASDQLNGEVINEAIGQIERMLDHGWEGWDI</sequence>